<evidence type="ECO:0000256" key="1">
    <source>
        <dbReference type="SAM" id="MobiDB-lite"/>
    </source>
</evidence>
<dbReference type="AlphaFoldDB" id="A0ABD1M3Z3"/>
<reference evidence="2 3" key="1">
    <citation type="submission" date="2024-08" db="EMBL/GenBank/DDBJ databases">
        <title>Insights into the chromosomal genome structure of Flemingia macrophylla.</title>
        <authorList>
            <person name="Ding Y."/>
            <person name="Zhao Y."/>
            <person name="Bi W."/>
            <person name="Wu M."/>
            <person name="Zhao G."/>
            <person name="Gong Y."/>
            <person name="Li W."/>
            <person name="Zhang P."/>
        </authorList>
    </citation>
    <scope>NUCLEOTIDE SEQUENCE [LARGE SCALE GENOMIC DNA]</scope>
    <source>
        <strain evidence="2">DYQJB</strain>
        <tissue evidence="2">Leaf</tissue>
    </source>
</reference>
<evidence type="ECO:0000313" key="2">
    <source>
        <dbReference type="EMBL" id="KAL2330493.1"/>
    </source>
</evidence>
<keyword evidence="3" id="KW-1185">Reference proteome</keyword>
<accession>A0ABD1M3Z3</accession>
<protein>
    <submittedName>
        <fullName evidence="2">Uncharacterized protein</fullName>
    </submittedName>
</protein>
<sequence length="228" mass="25342">MVRQAQLITRMLSGSISEMLASVVRLMTISAFKFNSSKEAIDLIGTFHTHPNTSLKNSTIAQHLVCKNVSCCLLQSNQKNLNLGLHNPSKGILPIQVKGVYAKPMVLYFLQCSVHSQHTQIPSPYCFGLLLRSPTPRRVFSCELDSDAQVRREFSVEHVALGSANTLLPHVMDQPLSGSTWPWRMSAASLTLTWRYDTCHHLGLPSASSFPEADRSRRPSWSSVHASL</sequence>
<comment type="caution">
    <text evidence="2">The sequence shown here is derived from an EMBL/GenBank/DDBJ whole genome shotgun (WGS) entry which is preliminary data.</text>
</comment>
<dbReference type="Proteomes" id="UP001603857">
    <property type="component" value="Unassembled WGS sequence"/>
</dbReference>
<feature type="region of interest" description="Disordered" evidence="1">
    <location>
        <begin position="208"/>
        <end position="228"/>
    </location>
</feature>
<feature type="compositionally biased region" description="Polar residues" evidence="1">
    <location>
        <begin position="219"/>
        <end position="228"/>
    </location>
</feature>
<organism evidence="2 3">
    <name type="scientific">Flemingia macrophylla</name>
    <dbReference type="NCBI Taxonomy" id="520843"/>
    <lineage>
        <taxon>Eukaryota</taxon>
        <taxon>Viridiplantae</taxon>
        <taxon>Streptophyta</taxon>
        <taxon>Embryophyta</taxon>
        <taxon>Tracheophyta</taxon>
        <taxon>Spermatophyta</taxon>
        <taxon>Magnoliopsida</taxon>
        <taxon>eudicotyledons</taxon>
        <taxon>Gunneridae</taxon>
        <taxon>Pentapetalae</taxon>
        <taxon>rosids</taxon>
        <taxon>fabids</taxon>
        <taxon>Fabales</taxon>
        <taxon>Fabaceae</taxon>
        <taxon>Papilionoideae</taxon>
        <taxon>50 kb inversion clade</taxon>
        <taxon>NPAAA clade</taxon>
        <taxon>indigoferoid/millettioid clade</taxon>
        <taxon>Phaseoleae</taxon>
        <taxon>Flemingia</taxon>
    </lineage>
</organism>
<dbReference type="EMBL" id="JBGMDY010000006">
    <property type="protein sequence ID" value="KAL2330493.1"/>
    <property type="molecule type" value="Genomic_DNA"/>
</dbReference>
<gene>
    <name evidence="2" type="ORF">Fmac_018074</name>
</gene>
<proteinExistence type="predicted"/>
<name>A0ABD1M3Z3_9FABA</name>
<evidence type="ECO:0000313" key="3">
    <source>
        <dbReference type="Proteomes" id="UP001603857"/>
    </source>
</evidence>